<dbReference type="AlphaFoldDB" id="A0AAQ3RB11"/>
<feature type="compositionally biased region" description="Polar residues" evidence="2">
    <location>
        <begin position="471"/>
        <end position="491"/>
    </location>
</feature>
<dbReference type="GO" id="GO:0008270">
    <property type="term" value="F:zinc ion binding"/>
    <property type="evidence" value="ECO:0007669"/>
    <property type="project" value="UniProtKB-KW"/>
</dbReference>
<protein>
    <recommendedName>
        <fullName evidence="4">RING-type domain-containing protein</fullName>
    </recommendedName>
</protein>
<feature type="compositionally biased region" description="Polar residues" evidence="2">
    <location>
        <begin position="307"/>
        <end position="325"/>
    </location>
</feature>
<dbReference type="EMBL" id="CP138593">
    <property type="protein sequence ID" value="WPH04904.1"/>
    <property type="molecule type" value="Genomic_DNA"/>
</dbReference>
<dbReference type="InterPro" id="IPR001841">
    <property type="entry name" value="Znf_RING"/>
</dbReference>
<dbReference type="Gene3D" id="3.30.40.10">
    <property type="entry name" value="Zinc/RING finger domain, C3HC4 (zinc finger)"/>
    <property type="match status" value="1"/>
</dbReference>
<feature type="region of interest" description="Disordered" evidence="2">
    <location>
        <begin position="455"/>
        <end position="506"/>
    </location>
</feature>
<keyword evidence="3" id="KW-0812">Transmembrane</keyword>
<dbReference type="InterPro" id="IPR013083">
    <property type="entry name" value="Znf_RING/FYVE/PHD"/>
</dbReference>
<dbReference type="InterPro" id="IPR051826">
    <property type="entry name" value="E3_ubiquitin-ligase_domain"/>
</dbReference>
<dbReference type="Proteomes" id="UP001303373">
    <property type="component" value="Chromosome 14"/>
</dbReference>
<proteinExistence type="predicted"/>
<keyword evidence="1" id="KW-0862">Zinc</keyword>
<sequence>MSASTIDVITFYISHDNIEDSSPLTSNLSFEFPINQGIQTLSTTGTDPGMPNQGLLYTPDLDPTESSGCYNASLPYAPQNVTRLADLPPMGERLIAIAPWLSPQCTLAYLASANRWNTYGFLFFLPNTGGYPPDPTNQVWNLGDGGQWQKSNNYGVYAVSNDVANIILHQSALYNQNITNVPNGETLLQQHGNHTDAYVRLFVDIETVASSSSLPSLWVFLLIVLGVLLAIIGAAAGIMQFLHRRRTQSLRRRVMNGEVDLEVLGIKRMTVPQEVLDEMPVYIYGAGPCLPSEQTNADIARAGTATPEDNTPSNGPVERTSSYNPSALQQPNCAICIDDFVTATAEAPGSTVRELPCHHIFHPECVDTFLKENSSLCPLCKKTALPSGYCPKVITGGMVRRERLIRRMREGRIDGPTVLAHLYAIERVERGESEPSIGTRIRNLSGLSLLRRNHQQTETSASPGVVEMDQVATSQSAQSNDIPASSHQATSGHRPPAQGRREWARQRAVAMLGRTAPEDPDADEARTTSRWRKVLRGVFPT</sequence>
<dbReference type="CDD" id="cd16454">
    <property type="entry name" value="RING-H2_PA-TM-RING"/>
    <property type="match status" value="1"/>
</dbReference>
<feature type="region of interest" description="Disordered" evidence="2">
    <location>
        <begin position="303"/>
        <end position="325"/>
    </location>
</feature>
<feature type="domain" description="RING-type" evidence="4">
    <location>
        <begin position="333"/>
        <end position="381"/>
    </location>
</feature>
<dbReference type="SUPFAM" id="SSF57850">
    <property type="entry name" value="RING/U-box"/>
    <property type="match status" value="1"/>
</dbReference>
<keyword evidence="1" id="KW-0479">Metal-binding</keyword>
<dbReference type="PANTHER" id="PTHR22765">
    <property type="entry name" value="RING FINGER AND PROTEASE ASSOCIATED DOMAIN-CONTAINING"/>
    <property type="match status" value="1"/>
</dbReference>
<gene>
    <name evidence="5" type="ORF">R9X50_00780100</name>
</gene>
<evidence type="ECO:0000256" key="1">
    <source>
        <dbReference type="PROSITE-ProRule" id="PRU00175"/>
    </source>
</evidence>
<evidence type="ECO:0000259" key="4">
    <source>
        <dbReference type="PROSITE" id="PS50089"/>
    </source>
</evidence>
<keyword evidence="1" id="KW-0863">Zinc-finger</keyword>
<keyword evidence="3" id="KW-0472">Membrane</keyword>
<dbReference type="GO" id="GO:0005737">
    <property type="term" value="C:cytoplasm"/>
    <property type="evidence" value="ECO:0007669"/>
    <property type="project" value="TreeGrafter"/>
</dbReference>
<feature type="transmembrane region" description="Helical" evidence="3">
    <location>
        <begin position="217"/>
        <end position="242"/>
    </location>
</feature>
<evidence type="ECO:0000313" key="5">
    <source>
        <dbReference type="EMBL" id="WPH04904.1"/>
    </source>
</evidence>
<dbReference type="PROSITE" id="PS50089">
    <property type="entry name" value="ZF_RING_2"/>
    <property type="match status" value="1"/>
</dbReference>
<evidence type="ECO:0000256" key="2">
    <source>
        <dbReference type="SAM" id="MobiDB-lite"/>
    </source>
</evidence>
<dbReference type="Pfam" id="PF13639">
    <property type="entry name" value="zf-RING_2"/>
    <property type="match status" value="1"/>
</dbReference>
<dbReference type="SMART" id="SM00184">
    <property type="entry name" value="RING"/>
    <property type="match status" value="1"/>
</dbReference>
<evidence type="ECO:0000256" key="3">
    <source>
        <dbReference type="SAM" id="Phobius"/>
    </source>
</evidence>
<evidence type="ECO:0000313" key="6">
    <source>
        <dbReference type="Proteomes" id="UP001303373"/>
    </source>
</evidence>
<keyword evidence="6" id="KW-1185">Reference proteome</keyword>
<keyword evidence="3" id="KW-1133">Transmembrane helix</keyword>
<reference evidence="5 6" key="1">
    <citation type="submission" date="2023-11" db="EMBL/GenBank/DDBJ databases">
        <title>An acidophilic fungus is an integral part of prey digestion in a carnivorous sundew plant.</title>
        <authorList>
            <person name="Tsai I.J."/>
        </authorList>
    </citation>
    <scope>NUCLEOTIDE SEQUENCE [LARGE SCALE GENOMIC DNA]</scope>
    <source>
        <strain evidence="5">169a</strain>
    </source>
</reference>
<name>A0AAQ3RB11_9PEZI</name>
<dbReference type="GO" id="GO:0061630">
    <property type="term" value="F:ubiquitin protein ligase activity"/>
    <property type="evidence" value="ECO:0007669"/>
    <property type="project" value="TreeGrafter"/>
</dbReference>
<accession>A0AAQ3RB11</accession>
<dbReference type="GO" id="GO:0006511">
    <property type="term" value="P:ubiquitin-dependent protein catabolic process"/>
    <property type="evidence" value="ECO:0007669"/>
    <property type="project" value="TreeGrafter"/>
</dbReference>
<dbReference type="PANTHER" id="PTHR22765:SF416">
    <property type="entry name" value="E3 UBIQUITIN-PROTEIN LIGASE GODZILLA"/>
    <property type="match status" value="1"/>
</dbReference>
<organism evidence="5 6">
    <name type="scientific">Acrodontium crateriforme</name>
    <dbReference type="NCBI Taxonomy" id="150365"/>
    <lineage>
        <taxon>Eukaryota</taxon>
        <taxon>Fungi</taxon>
        <taxon>Dikarya</taxon>
        <taxon>Ascomycota</taxon>
        <taxon>Pezizomycotina</taxon>
        <taxon>Dothideomycetes</taxon>
        <taxon>Dothideomycetidae</taxon>
        <taxon>Mycosphaerellales</taxon>
        <taxon>Teratosphaeriaceae</taxon>
        <taxon>Acrodontium</taxon>
    </lineage>
</organism>